<dbReference type="Proteomes" id="UP001179121">
    <property type="component" value="Chromosome"/>
</dbReference>
<evidence type="ECO:0008006" key="3">
    <source>
        <dbReference type="Google" id="ProtNLM"/>
    </source>
</evidence>
<evidence type="ECO:0000313" key="2">
    <source>
        <dbReference type="Proteomes" id="UP001179121"/>
    </source>
</evidence>
<protein>
    <recommendedName>
        <fullName evidence="3">DUF3386 family protein</fullName>
    </recommendedName>
</protein>
<dbReference type="AlphaFoldDB" id="A0AA86MZJ7"/>
<dbReference type="EMBL" id="OX365700">
    <property type="protein sequence ID" value="CAI4031865.1"/>
    <property type="molecule type" value="Genomic_DNA"/>
</dbReference>
<dbReference type="RefSeq" id="WP_289268623.1">
    <property type="nucleotide sequence ID" value="NZ_OX365700.1"/>
</dbReference>
<proteinExistence type="predicted"/>
<dbReference type="KEGG" id="nti:DNFV4_02286"/>
<evidence type="ECO:0000313" key="1">
    <source>
        <dbReference type="EMBL" id="CAI4031865.1"/>
    </source>
</evidence>
<reference evidence="1" key="1">
    <citation type="submission" date="2022-10" db="EMBL/GenBank/DDBJ databases">
        <authorList>
            <person name="Koch H."/>
        </authorList>
    </citation>
    <scope>NUCLEOTIDE SEQUENCE</scope>
    <source>
        <strain evidence="1">DNF</strain>
    </source>
</reference>
<organism evidence="1 2">
    <name type="scientific">Nitrospira tepida</name>
    <dbReference type="NCBI Taxonomy" id="2973512"/>
    <lineage>
        <taxon>Bacteria</taxon>
        <taxon>Pseudomonadati</taxon>
        <taxon>Nitrospirota</taxon>
        <taxon>Nitrospiria</taxon>
        <taxon>Nitrospirales</taxon>
        <taxon>Nitrospiraceae</taxon>
        <taxon>Nitrospira</taxon>
    </lineage>
</organism>
<dbReference type="InterPro" id="IPR021809">
    <property type="entry name" value="DUF3386"/>
</dbReference>
<sequence>MTMPQHEQQQTTVQDDPQARALLKQAFERTARWQADFKGFTADLTVNVNGKETSGSVMVKSPREVSVQLSDPDVQKWAQEQISMIAVHRGPRSFEESDGKFTLTQEEDGHPLGTKLVIHGSNSFYRIKNGRITQINRKMAHPGMPPFAFTINVEETATTQDGKFLTTRYTVYYYSPQDGKLTNVESFTDSHVRVGHSDLPATRRIISYENGEVRVKSLTFSNHRML</sequence>
<accession>A0AA86MZJ7</accession>
<name>A0AA86MZJ7_9BACT</name>
<dbReference type="Pfam" id="PF11866">
    <property type="entry name" value="DUF3386"/>
    <property type="match status" value="1"/>
</dbReference>
<keyword evidence="2" id="KW-1185">Reference proteome</keyword>
<gene>
    <name evidence="1" type="ORF">DNFV4_02286</name>
</gene>